<organism evidence="7 8">
    <name type="scientific">Powellomyces hirtus</name>
    <dbReference type="NCBI Taxonomy" id="109895"/>
    <lineage>
        <taxon>Eukaryota</taxon>
        <taxon>Fungi</taxon>
        <taxon>Fungi incertae sedis</taxon>
        <taxon>Chytridiomycota</taxon>
        <taxon>Chytridiomycota incertae sedis</taxon>
        <taxon>Chytridiomycetes</taxon>
        <taxon>Spizellomycetales</taxon>
        <taxon>Powellomycetaceae</taxon>
        <taxon>Powellomyces</taxon>
    </lineage>
</organism>
<dbReference type="PANTHER" id="PTHR48012">
    <property type="entry name" value="STERILE20-LIKE KINASE, ISOFORM B-RELATED"/>
    <property type="match status" value="1"/>
</dbReference>
<feature type="region of interest" description="Disordered" evidence="5">
    <location>
        <begin position="1"/>
        <end position="26"/>
    </location>
</feature>
<dbReference type="Gene3D" id="1.10.510.10">
    <property type="entry name" value="Transferase(Phosphotransferase) domain 1"/>
    <property type="match status" value="1"/>
</dbReference>
<feature type="compositionally biased region" description="Basic residues" evidence="5">
    <location>
        <begin position="384"/>
        <end position="397"/>
    </location>
</feature>
<dbReference type="PROSITE" id="PS00107">
    <property type="entry name" value="PROTEIN_KINASE_ATP"/>
    <property type="match status" value="1"/>
</dbReference>
<dbReference type="GO" id="GO:0004674">
    <property type="term" value="F:protein serine/threonine kinase activity"/>
    <property type="evidence" value="ECO:0007669"/>
    <property type="project" value="UniProtKB-EC"/>
</dbReference>
<keyword evidence="3 4" id="KW-0067">ATP-binding</keyword>
<evidence type="ECO:0000256" key="3">
    <source>
        <dbReference type="ARBA" id="ARBA00022840"/>
    </source>
</evidence>
<accession>A0A507E2D0</accession>
<dbReference type="STRING" id="109895.A0A507E2D0"/>
<dbReference type="SUPFAM" id="SSF56112">
    <property type="entry name" value="Protein kinase-like (PK-like)"/>
    <property type="match status" value="1"/>
</dbReference>
<evidence type="ECO:0000256" key="4">
    <source>
        <dbReference type="PROSITE-ProRule" id="PRU10141"/>
    </source>
</evidence>
<dbReference type="GO" id="GO:0005524">
    <property type="term" value="F:ATP binding"/>
    <property type="evidence" value="ECO:0007669"/>
    <property type="project" value="UniProtKB-UniRule"/>
</dbReference>
<dbReference type="GO" id="GO:0005737">
    <property type="term" value="C:cytoplasm"/>
    <property type="evidence" value="ECO:0007669"/>
    <property type="project" value="TreeGrafter"/>
</dbReference>
<feature type="compositionally biased region" description="Polar residues" evidence="5">
    <location>
        <begin position="1"/>
        <end position="13"/>
    </location>
</feature>
<dbReference type="EMBL" id="QEAQ01000039">
    <property type="protein sequence ID" value="TPX58233.1"/>
    <property type="molecule type" value="Genomic_DNA"/>
</dbReference>
<keyword evidence="8" id="KW-1185">Reference proteome</keyword>
<keyword evidence="2 4" id="KW-0547">Nucleotide-binding</keyword>
<dbReference type="InterPro" id="IPR008271">
    <property type="entry name" value="Ser/Thr_kinase_AS"/>
</dbReference>
<dbReference type="PANTHER" id="PTHR48012:SF28">
    <property type="entry name" value="SERINE_THREONINE-PROTEIN KINASE PAKE-RELATED"/>
    <property type="match status" value="1"/>
</dbReference>
<name>A0A507E2D0_9FUNG</name>
<evidence type="ECO:0000256" key="1">
    <source>
        <dbReference type="ARBA" id="ARBA00012513"/>
    </source>
</evidence>
<evidence type="ECO:0000313" key="7">
    <source>
        <dbReference type="EMBL" id="TPX58233.1"/>
    </source>
</evidence>
<gene>
    <name evidence="7" type="ORF">PhCBS80983_g03268</name>
</gene>
<feature type="binding site" evidence="4">
    <location>
        <position position="106"/>
    </location>
    <ligand>
        <name>ATP</name>
        <dbReference type="ChEBI" id="CHEBI:30616"/>
    </ligand>
</feature>
<dbReference type="AlphaFoldDB" id="A0A507E2D0"/>
<comment type="caution">
    <text evidence="7">The sequence shown here is derived from an EMBL/GenBank/DDBJ whole genome shotgun (WGS) entry which is preliminary data.</text>
</comment>
<dbReference type="InterPro" id="IPR017441">
    <property type="entry name" value="Protein_kinase_ATP_BS"/>
</dbReference>
<feature type="region of interest" description="Disordered" evidence="5">
    <location>
        <begin position="375"/>
        <end position="400"/>
    </location>
</feature>
<dbReference type="FunFam" id="1.10.510.10:FF:001091">
    <property type="entry name" value="STE family protein kinase"/>
    <property type="match status" value="1"/>
</dbReference>
<reference evidence="7 8" key="1">
    <citation type="journal article" date="2019" name="Sci. Rep.">
        <title>Comparative genomics of chytrid fungi reveal insights into the obligate biotrophic and pathogenic lifestyle of Synchytrium endobioticum.</title>
        <authorList>
            <person name="van de Vossenberg B.T.L.H."/>
            <person name="Warris S."/>
            <person name="Nguyen H.D.T."/>
            <person name="van Gent-Pelzer M.P.E."/>
            <person name="Joly D.L."/>
            <person name="van de Geest H.C."/>
            <person name="Bonants P.J.M."/>
            <person name="Smith D.S."/>
            <person name="Levesque C.A."/>
            <person name="van der Lee T.A.J."/>
        </authorList>
    </citation>
    <scope>NUCLEOTIDE SEQUENCE [LARGE SCALE GENOMIC DNA]</scope>
    <source>
        <strain evidence="7 8">CBS 809.83</strain>
    </source>
</reference>
<feature type="region of interest" description="Disordered" evidence="5">
    <location>
        <begin position="461"/>
        <end position="481"/>
    </location>
</feature>
<evidence type="ECO:0000313" key="8">
    <source>
        <dbReference type="Proteomes" id="UP000318582"/>
    </source>
</evidence>
<dbReference type="PROSITE" id="PS00108">
    <property type="entry name" value="PROTEIN_KINASE_ST"/>
    <property type="match status" value="1"/>
</dbReference>
<dbReference type="InterPro" id="IPR050629">
    <property type="entry name" value="STE20/SPS1-PAK"/>
</dbReference>
<dbReference type="PROSITE" id="PS50011">
    <property type="entry name" value="PROTEIN_KINASE_DOM"/>
    <property type="match status" value="1"/>
</dbReference>
<dbReference type="Proteomes" id="UP000318582">
    <property type="component" value="Unassembled WGS sequence"/>
</dbReference>
<dbReference type="SMART" id="SM00220">
    <property type="entry name" value="S_TKc"/>
    <property type="match status" value="1"/>
</dbReference>
<feature type="domain" description="Protein kinase" evidence="6">
    <location>
        <begin position="77"/>
        <end position="330"/>
    </location>
</feature>
<sequence>MREPRSSAQNGPNWIQKMMGESKDKDATVTVGSMGGLLQPKSPPQARGISAPSNFVKKVHVDADFNWFGEGDPKEMFELQEKLGEGAFGSVYKAILKQTGFILAVKQIATSKSGQREVIQKEIDLLRQCSHRNVLQYYGCVPVGDAMWILTDYCGAGSVSDCMELTQATLTEAQVAVVVGAALEGLAFLHSRSVVHRDLKSANILLTDAGEVRIADFGVSERLTVAVGARRTVVGTPYWMAPEVITGNSYGTEADIWSLGITVIEMADGVPPLHELHPMRAMFKIPYLPAPTVQDPSRFSPEFIDFLSKCLTKDPPSRPSAIQLLSHPFVAKYTRAAAASPADAKAARACVVEKVRAALLAKQVIAAGGVLPAATTTETMGGKGKGKEKKKAKKNKKNLLSWERRQVANTVVEIAQQQQHAENEDEPVGFSTFVKKCESDTEDEDDAGGASSGTMILRDSSAASLESDDDSNNMGTTIFKETDNNKGTTIFKETSKKSDTVSSKEKPLGPQFRSFRKMLSGQFYDDADDNVGQVHSVTVAPPASSTPQEVQHLIIGATAPGFLIPAINASYEKELPPPPPPTAYHWLWTPAYRIQCSMATLQYGVLRPLFVAFRAVAHDIKVAVATTAAVAMREREDTWGRVVLFASVVGRMAVKRTAVVGRMWARWAVKELKREPAV</sequence>
<evidence type="ECO:0000259" key="6">
    <source>
        <dbReference type="PROSITE" id="PS50011"/>
    </source>
</evidence>
<dbReference type="InterPro" id="IPR000719">
    <property type="entry name" value="Prot_kinase_dom"/>
</dbReference>
<protein>
    <recommendedName>
        <fullName evidence="1">non-specific serine/threonine protein kinase</fullName>
        <ecNumber evidence="1">2.7.11.1</ecNumber>
    </recommendedName>
</protein>
<dbReference type="InterPro" id="IPR011009">
    <property type="entry name" value="Kinase-like_dom_sf"/>
</dbReference>
<evidence type="ECO:0000256" key="5">
    <source>
        <dbReference type="SAM" id="MobiDB-lite"/>
    </source>
</evidence>
<dbReference type="EC" id="2.7.11.1" evidence="1"/>
<dbReference type="Pfam" id="PF00069">
    <property type="entry name" value="Pkinase"/>
    <property type="match status" value="1"/>
</dbReference>
<evidence type="ECO:0000256" key="2">
    <source>
        <dbReference type="ARBA" id="ARBA00022741"/>
    </source>
</evidence>
<proteinExistence type="predicted"/>